<evidence type="ECO:0000313" key="4">
    <source>
        <dbReference type="Proteomes" id="UP001168363"/>
    </source>
</evidence>
<dbReference type="Pfam" id="PF13224">
    <property type="entry name" value="DUF4032"/>
    <property type="match status" value="1"/>
</dbReference>
<sequence length="434" mass="49124">MALRIVASRPDPAIITLPWATPLEEWGEEHVVPLPRGLSRHVVRIVRLRERVYAVKETVEPIAFREYRLLRDLQRMGMPAVVPQGVVAGRLDADGEELPAALITQHLRFSLPYRSLFSHGAGREDLPRLVDALVVLLVRLHLADFYWGDVSLSNVLFRRSAEGFAAYLVDAETGELRPSLSRQMREHDVTVATENVFAELLDLQASLPEGGSMARAIEPHEVVELLQRRYDELWSELTGHEEFSAGELWRIERRLERLNDLGFDVDELDIVTDYDGDQVRIQPKVVEAGHHRRELQSLTGLDVEDAQARRLLNDLAAFTATYDLGREDRQLVANRWLTKIYEPLVALIPDEARGKLEPAQFFHEVLVHRWYLSERAGRPVDIFDTARDYIDNVLGSKPEEALAADEDPTSDDPDPDETPPDPADAPTDAGGVRR</sequence>
<comment type="caution">
    <text evidence="3">The sequence shown here is derived from an EMBL/GenBank/DDBJ whole genome shotgun (WGS) entry which is preliminary data.</text>
</comment>
<reference evidence="3" key="1">
    <citation type="submission" date="2023-06" db="EMBL/GenBank/DDBJ databases">
        <title>Genome sequence of Nocardioides sp. SOB44.</title>
        <authorList>
            <person name="Zhang G."/>
        </authorList>
    </citation>
    <scope>NUCLEOTIDE SEQUENCE</scope>
    <source>
        <strain evidence="3">SOB44</strain>
    </source>
</reference>
<dbReference type="InterPro" id="IPR011009">
    <property type="entry name" value="Kinase-like_dom_sf"/>
</dbReference>
<organism evidence="3 4">
    <name type="scientific">Nocardioides cremeus</name>
    <dbReference type="NCBI Taxonomy" id="3058044"/>
    <lineage>
        <taxon>Bacteria</taxon>
        <taxon>Bacillati</taxon>
        <taxon>Actinomycetota</taxon>
        <taxon>Actinomycetes</taxon>
        <taxon>Propionibacteriales</taxon>
        <taxon>Nocardioidaceae</taxon>
        <taxon>Nocardioides</taxon>
    </lineage>
</organism>
<proteinExistence type="predicted"/>
<evidence type="ECO:0000256" key="1">
    <source>
        <dbReference type="SAM" id="MobiDB-lite"/>
    </source>
</evidence>
<evidence type="ECO:0000313" key="3">
    <source>
        <dbReference type="EMBL" id="MDO3396400.1"/>
    </source>
</evidence>
<accession>A0ABT8TR10</accession>
<dbReference type="RefSeq" id="WP_302708429.1">
    <property type="nucleotide sequence ID" value="NZ_JAULSC010000010.1"/>
</dbReference>
<feature type="domain" description="DUF4032" evidence="2">
    <location>
        <begin position="232"/>
        <end position="394"/>
    </location>
</feature>
<dbReference type="Pfam" id="PF06293">
    <property type="entry name" value="Kdo"/>
    <property type="match status" value="1"/>
</dbReference>
<feature type="region of interest" description="Disordered" evidence="1">
    <location>
        <begin position="394"/>
        <end position="434"/>
    </location>
</feature>
<dbReference type="InterPro" id="IPR025111">
    <property type="entry name" value="DUF4032"/>
</dbReference>
<dbReference type="SUPFAM" id="SSF56112">
    <property type="entry name" value="Protein kinase-like (PK-like)"/>
    <property type="match status" value="1"/>
</dbReference>
<gene>
    <name evidence="3" type="ORF">QWJ41_11765</name>
</gene>
<dbReference type="Proteomes" id="UP001168363">
    <property type="component" value="Unassembled WGS sequence"/>
</dbReference>
<name>A0ABT8TR10_9ACTN</name>
<evidence type="ECO:0000259" key="2">
    <source>
        <dbReference type="Pfam" id="PF13224"/>
    </source>
</evidence>
<keyword evidence="4" id="KW-1185">Reference proteome</keyword>
<dbReference type="EMBL" id="JAULSC010000010">
    <property type="protein sequence ID" value="MDO3396400.1"/>
    <property type="molecule type" value="Genomic_DNA"/>
</dbReference>
<feature type="compositionally biased region" description="Acidic residues" evidence="1">
    <location>
        <begin position="402"/>
        <end position="419"/>
    </location>
</feature>
<protein>
    <submittedName>
        <fullName evidence="3">DUF4032 domain-containing protein</fullName>
    </submittedName>
</protein>
<feature type="compositionally biased region" description="Low complexity" evidence="1">
    <location>
        <begin position="424"/>
        <end position="434"/>
    </location>
</feature>